<organism evidence="2 3">
    <name type="scientific">Carnegiea gigantea</name>
    <dbReference type="NCBI Taxonomy" id="171969"/>
    <lineage>
        <taxon>Eukaryota</taxon>
        <taxon>Viridiplantae</taxon>
        <taxon>Streptophyta</taxon>
        <taxon>Embryophyta</taxon>
        <taxon>Tracheophyta</taxon>
        <taxon>Spermatophyta</taxon>
        <taxon>Magnoliopsida</taxon>
        <taxon>eudicotyledons</taxon>
        <taxon>Gunneridae</taxon>
        <taxon>Pentapetalae</taxon>
        <taxon>Caryophyllales</taxon>
        <taxon>Cactineae</taxon>
        <taxon>Cactaceae</taxon>
        <taxon>Cactoideae</taxon>
        <taxon>Echinocereeae</taxon>
        <taxon>Carnegiea</taxon>
    </lineage>
</organism>
<dbReference type="EMBL" id="JAKOGI010000771">
    <property type="protein sequence ID" value="KAJ8430669.1"/>
    <property type="molecule type" value="Genomic_DNA"/>
</dbReference>
<protein>
    <submittedName>
        <fullName evidence="2">Uncharacterized protein</fullName>
    </submittedName>
</protein>
<comment type="caution">
    <text evidence="2">The sequence shown here is derived from an EMBL/GenBank/DDBJ whole genome shotgun (WGS) entry which is preliminary data.</text>
</comment>
<dbReference type="Proteomes" id="UP001153076">
    <property type="component" value="Unassembled WGS sequence"/>
</dbReference>
<feature type="region of interest" description="Disordered" evidence="1">
    <location>
        <begin position="141"/>
        <end position="172"/>
    </location>
</feature>
<reference evidence="2" key="1">
    <citation type="submission" date="2022-04" db="EMBL/GenBank/DDBJ databases">
        <title>Carnegiea gigantea Genome sequencing and assembly v2.</title>
        <authorList>
            <person name="Copetti D."/>
            <person name="Sanderson M.J."/>
            <person name="Burquez A."/>
            <person name="Wojciechowski M.F."/>
        </authorList>
    </citation>
    <scope>NUCLEOTIDE SEQUENCE</scope>
    <source>
        <strain evidence="2">SGP5-SGP5p</strain>
        <tissue evidence="2">Aerial part</tissue>
    </source>
</reference>
<accession>A0A9Q1JTC5</accession>
<sequence length="172" mass="18599">MAVMKPGLLLKQYHPRSPDLYNHRMKGKSEAVVKGRAIDSYTFCRRLIHSGIGLGDHEGIAAIRYCFSRADLFNGSDYPDRPMDPSGLGPRETLAPPPQSLLLILQARPLCLSTDLPGADGSLGDEELVDALSEGELLDKLSVEDLEDDPSDVELELVEATSAPNLGNDGAK</sequence>
<evidence type="ECO:0000313" key="3">
    <source>
        <dbReference type="Proteomes" id="UP001153076"/>
    </source>
</evidence>
<evidence type="ECO:0000256" key="1">
    <source>
        <dbReference type="SAM" id="MobiDB-lite"/>
    </source>
</evidence>
<keyword evidence="3" id="KW-1185">Reference proteome</keyword>
<gene>
    <name evidence="2" type="ORF">Cgig2_033825</name>
</gene>
<feature type="compositionally biased region" description="Acidic residues" evidence="1">
    <location>
        <begin position="144"/>
        <end position="157"/>
    </location>
</feature>
<evidence type="ECO:0000313" key="2">
    <source>
        <dbReference type="EMBL" id="KAJ8430669.1"/>
    </source>
</evidence>
<dbReference type="AlphaFoldDB" id="A0A9Q1JTC5"/>
<proteinExistence type="predicted"/>
<name>A0A9Q1JTC5_9CARY</name>